<dbReference type="InterPro" id="IPR014945">
    <property type="entry name" value="DUF1816"/>
</dbReference>
<keyword evidence="3" id="KW-1185">Reference proteome</keyword>
<keyword evidence="1" id="KW-0472">Membrane</keyword>
<protein>
    <submittedName>
        <fullName evidence="2">DUF1816 domain-containing protein</fullName>
    </submittedName>
</protein>
<dbReference type="EMBL" id="JBHFNT010000138">
    <property type="protein sequence ID" value="MFB2836065.1"/>
    <property type="molecule type" value="Genomic_DNA"/>
</dbReference>
<feature type="transmembrane region" description="Helical" evidence="1">
    <location>
        <begin position="12"/>
        <end position="32"/>
    </location>
</feature>
<sequence>MLLTTLRKSEKIEFGWWVEIITLLPACSYYFGPFTSIQEAASAKVGYLEDLQQEGAKGITFRIKQCKPEILTTSSDQQ</sequence>
<organism evidence="2 3">
    <name type="scientific">Floridaenema evergladense BLCC-F167</name>
    <dbReference type="NCBI Taxonomy" id="3153639"/>
    <lineage>
        <taxon>Bacteria</taxon>
        <taxon>Bacillati</taxon>
        <taxon>Cyanobacteriota</taxon>
        <taxon>Cyanophyceae</taxon>
        <taxon>Oscillatoriophycideae</taxon>
        <taxon>Aerosakkonematales</taxon>
        <taxon>Aerosakkonemataceae</taxon>
        <taxon>Floridanema</taxon>
        <taxon>Floridanema evergladense</taxon>
    </lineage>
</organism>
<dbReference type="Pfam" id="PF08846">
    <property type="entry name" value="DUF1816"/>
    <property type="match status" value="1"/>
</dbReference>
<evidence type="ECO:0000313" key="2">
    <source>
        <dbReference type="EMBL" id="MFB2836065.1"/>
    </source>
</evidence>
<reference evidence="2 3" key="1">
    <citation type="submission" date="2024-09" db="EMBL/GenBank/DDBJ databases">
        <title>Floridaenema gen nov. (Aerosakkonemataceae, Aerosakkonematales ord. nov., Cyanobacteria) from benthic tropical and subtropical fresh waters, with the description of four new species.</title>
        <authorList>
            <person name="Moretto J.A."/>
            <person name="Berthold D.E."/>
            <person name="Lefler F.W."/>
            <person name="Huang I.-S."/>
            <person name="Laughinghouse H. IV."/>
        </authorList>
    </citation>
    <scope>NUCLEOTIDE SEQUENCE [LARGE SCALE GENOMIC DNA]</scope>
    <source>
        <strain evidence="2 3">BLCC-F167</strain>
    </source>
</reference>
<evidence type="ECO:0000313" key="3">
    <source>
        <dbReference type="Proteomes" id="UP001576780"/>
    </source>
</evidence>
<gene>
    <name evidence="2" type="ORF">ACE1CA_16155</name>
</gene>
<comment type="caution">
    <text evidence="2">The sequence shown here is derived from an EMBL/GenBank/DDBJ whole genome shotgun (WGS) entry which is preliminary data.</text>
</comment>
<evidence type="ECO:0000256" key="1">
    <source>
        <dbReference type="SAM" id="Phobius"/>
    </source>
</evidence>
<dbReference type="RefSeq" id="WP_413278461.1">
    <property type="nucleotide sequence ID" value="NZ_JBHFNT010000138.1"/>
</dbReference>
<keyword evidence="1" id="KW-1133">Transmembrane helix</keyword>
<name>A0ABV4WLX6_9CYAN</name>
<keyword evidence="1" id="KW-0812">Transmembrane</keyword>
<proteinExistence type="predicted"/>
<dbReference type="Proteomes" id="UP001576780">
    <property type="component" value="Unassembled WGS sequence"/>
</dbReference>
<accession>A0ABV4WLX6</accession>